<dbReference type="EMBL" id="NRRL01000027">
    <property type="protein sequence ID" value="MBK1668600.1"/>
    <property type="molecule type" value="Genomic_DNA"/>
</dbReference>
<sequence length="468" mass="50260">MAKPPRGGKPSPLVLPGRADKPAAATSAPLEKRVPTRHRLCAMTEQPADLAALTAEPADLVADVAVIGGGITGLAMTLALGRAGFRTICIDPQPPEPAAAQQLDGRTTALLMPSIRALQTLGVWERVAGDSEGLWRMRIVDDSAGPDAEPHTADFESSRLDGGPFGYNVPNPALRRALLAEIGALDQVRHLAPHKVGRIDYGRSEMRAELDDGRRLSARLAIGADGKGSPSREAAGIRARRWGYGQTAMAFSIQHSRPHRGTSTEFHRSSGPFVLVPLPGNRSSVVWVDRDAAAERFLEIDDDAFRRAVERRTRRILGDVTAVGPRFSYPVGSLLADDYAGPRLALVGESAHALPPIGAQGLNLGITDVATLIEVLVAAERAGRDIGDPEVTRGYARRRRPDVVARAFAVDMLNRTVQSKLPPIGFVRRHALGLVDRVSPLKARLMRQGMLPVGQLPQLMDGVAPWAR</sequence>
<dbReference type="InterPro" id="IPR002938">
    <property type="entry name" value="FAD-bd"/>
</dbReference>
<keyword evidence="7" id="KW-0503">Monooxygenase</keyword>
<evidence type="ECO:0000256" key="2">
    <source>
        <dbReference type="ARBA" id="ARBA00004749"/>
    </source>
</evidence>
<organism evidence="10 11">
    <name type="scientific">Rhodovibrio sodomensis</name>
    <dbReference type="NCBI Taxonomy" id="1088"/>
    <lineage>
        <taxon>Bacteria</taxon>
        <taxon>Pseudomonadati</taxon>
        <taxon>Pseudomonadota</taxon>
        <taxon>Alphaproteobacteria</taxon>
        <taxon>Rhodospirillales</taxon>
        <taxon>Rhodovibrionaceae</taxon>
        <taxon>Rhodovibrio</taxon>
    </lineage>
</organism>
<dbReference type="Proteomes" id="UP001296873">
    <property type="component" value="Unassembled WGS sequence"/>
</dbReference>
<keyword evidence="4" id="KW-0285">Flavoprotein</keyword>
<dbReference type="Pfam" id="PF01494">
    <property type="entry name" value="FAD_binding_3"/>
    <property type="match status" value="1"/>
</dbReference>
<comment type="caution">
    <text evidence="10">The sequence shown here is derived from an EMBL/GenBank/DDBJ whole genome shotgun (WGS) entry which is preliminary data.</text>
</comment>
<reference evidence="10 11" key="1">
    <citation type="journal article" date="2020" name="Microorganisms">
        <title>Osmotic Adaptation and Compatible Solute Biosynthesis of Phototrophic Bacteria as Revealed from Genome Analyses.</title>
        <authorList>
            <person name="Imhoff J.F."/>
            <person name="Rahn T."/>
            <person name="Kunzel S."/>
            <person name="Keller A."/>
            <person name="Neulinger S.C."/>
        </authorList>
    </citation>
    <scope>NUCLEOTIDE SEQUENCE [LARGE SCALE GENOMIC DNA]</scope>
    <source>
        <strain evidence="10 11">DSM 9895</strain>
    </source>
</reference>
<gene>
    <name evidence="10" type="ORF">CKO28_11205</name>
</gene>
<evidence type="ECO:0000313" key="10">
    <source>
        <dbReference type="EMBL" id="MBK1668600.1"/>
    </source>
</evidence>
<dbReference type="InterPro" id="IPR036188">
    <property type="entry name" value="FAD/NAD-bd_sf"/>
</dbReference>
<evidence type="ECO:0000256" key="1">
    <source>
        <dbReference type="ARBA" id="ARBA00001974"/>
    </source>
</evidence>
<evidence type="ECO:0000256" key="4">
    <source>
        <dbReference type="ARBA" id="ARBA00022630"/>
    </source>
</evidence>
<feature type="region of interest" description="Disordered" evidence="8">
    <location>
        <begin position="1"/>
        <end position="31"/>
    </location>
</feature>
<dbReference type="PRINTS" id="PR00420">
    <property type="entry name" value="RNGMNOXGNASE"/>
</dbReference>
<dbReference type="SUPFAM" id="SSF51905">
    <property type="entry name" value="FAD/NAD(P)-binding domain"/>
    <property type="match status" value="1"/>
</dbReference>
<evidence type="ECO:0000256" key="8">
    <source>
        <dbReference type="SAM" id="MobiDB-lite"/>
    </source>
</evidence>
<comment type="similarity">
    <text evidence="3">Belongs to the UbiH/COQ6 family.</text>
</comment>
<evidence type="ECO:0000313" key="11">
    <source>
        <dbReference type="Proteomes" id="UP001296873"/>
    </source>
</evidence>
<feature type="domain" description="FAD-binding" evidence="9">
    <location>
        <begin position="62"/>
        <end position="382"/>
    </location>
</feature>
<dbReference type="NCBIfam" id="TIGR01988">
    <property type="entry name" value="Ubi-OHases"/>
    <property type="match status" value="1"/>
</dbReference>
<proteinExistence type="inferred from homology"/>
<name>A0ABS1DGU4_9PROT</name>
<dbReference type="InterPro" id="IPR010971">
    <property type="entry name" value="UbiH/COQ6"/>
</dbReference>
<comment type="cofactor">
    <cofactor evidence="1">
        <name>FAD</name>
        <dbReference type="ChEBI" id="CHEBI:57692"/>
    </cofactor>
</comment>
<dbReference type="InterPro" id="IPR051205">
    <property type="entry name" value="UbiH/COQ6_monooxygenase"/>
</dbReference>
<evidence type="ECO:0000256" key="6">
    <source>
        <dbReference type="ARBA" id="ARBA00023002"/>
    </source>
</evidence>
<keyword evidence="11" id="KW-1185">Reference proteome</keyword>
<evidence type="ECO:0000256" key="5">
    <source>
        <dbReference type="ARBA" id="ARBA00022827"/>
    </source>
</evidence>
<comment type="pathway">
    <text evidence="2">Cofactor biosynthesis; ubiquinone biosynthesis.</text>
</comment>
<dbReference type="Gene3D" id="3.50.50.60">
    <property type="entry name" value="FAD/NAD(P)-binding domain"/>
    <property type="match status" value="2"/>
</dbReference>
<accession>A0ABS1DGU4</accession>
<protein>
    <recommendedName>
        <fullName evidence="9">FAD-binding domain-containing protein</fullName>
    </recommendedName>
</protein>
<keyword evidence="6" id="KW-0560">Oxidoreductase</keyword>
<keyword evidence="5" id="KW-0274">FAD</keyword>
<evidence type="ECO:0000256" key="3">
    <source>
        <dbReference type="ARBA" id="ARBA00005349"/>
    </source>
</evidence>
<dbReference type="PANTHER" id="PTHR43876">
    <property type="entry name" value="UBIQUINONE BIOSYNTHESIS MONOOXYGENASE COQ6, MITOCHONDRIAL"/>
    <property type="match status" value="1"/>
</dbReference>
<evidence type="ECO:0000256" key="7">
    <source>
        <dbReference type="ARBA" id="ARBA00023033"/>
    </source>
</evidence>
<evidence type="ECO:0000259" key="9">
    <source>
        <dbReference type="Pfam" id="PF01494"/>
    </source>
</evidence>
<dbReference type="PANTHER" id="PTHR43876:SF7">
    <property type="entry name" value="UBIQUINONE BIOSYNTHESIS MONOOXYGENASE COQ6, MITOCHONDRIAL"/>
    <property type="match status" value="1"/>
</dbReference>